<dbReference type="GO" id="GO:0003677">
    <property type="term" value="F:DNA binding"/>
    <property type="evidence" value="ECO:0007669"/>
    <property type="project" value="UniProtKB-KW"/>
</dbReference>
<keyword evidence="6" id="KW-0175">Coiled coil</keyword>
<organism evidence="9 10">
    <name type="scientific">Methanothrix soehngenii</name>
    <name type="common">Methanosaeta concilii</name>
    <dbReference type="NCBI Taxonomy" id="2223"/>
    <lineage>
        <taxon>Archaea</taxon>
        <taxon>Methanobacteriati</taxon>
        <taxon>Methanobacteriota</taxon>
        <taxon>Stenosarchaea group</taxon>
        <taxon>Methanomicrobia</taxon>
        <taxon>Methanotrichales</taxon>
        <taxon>Methanotrichaceae</taxon>
        <taxon>Methanothrix</taxon>
    </lineage>
</organism>
<dbReference type="Pfam" id="PF01385">
    <property type="entry name" value="OrfB_IS605"/>
    <property type="match status" value="1"/>
</dbReference>
<evidence type="ECO:0000256" key="2">
    <source>
        <dbReference type="ARBA" id="ARBA00011044"/>
    </source>
</evidence>
<dbReference type="AlphaFoldDB" id="A0A7K4AK13"/>
<comment type="similarity">
    <text evidence="2">In the N-terminal section; belongs to the transposase 2 family.</text>
</comment>
<dbReference type="EMBL" id="JAAYUN010000166">
    <property type="protein sequence ID" value="NLJ23331.1"/>
    <property type="molecule type" value="Genomic_DNA"/>
</dbReference>
<dbReference type="InterPro" id="IPR051399">
    <property type="entry name" value="RNA-guided_DNA_endo/Transpos"/>
</dbReference>
<keyword evidence="4" id="KW-0238">DNA-binding</keyword>
<dbReference type="InterPro" id="IPR001959">
    <property type="entry name" value="Transposase"/>
</dbReference>
<dbReference type="GO" id="GO:0032196">
    <property type="term" value="P:transposition"/>
    <property type="evidence" value="ECO:0007669"/>
    <property type="project" value="UniProtKB-KW"/>
</dbReference>
<evidence type="ECO:0000256" key="4">
    <source>
        <dbReference type="ARBA" id="ARBA00023125"/>
    </source>
</evidence>
<dbReference type="NCBIfam" id="NF040570">
    <property type="entry name" value="guided_TnpB"/>
    <property type="match status" value="1"/>
</dbReference>
<evidence type="ECO:0000256" key="5">
    <source>
        <dbReference type="ARBA" id="ARBA00023172"/>
    </source>
</evidence>
<gene>
    <name evidence="9" type="primary">tnpB</name>
    <name evidence="9" type="ORF">GX426_09535</name>
</gene>
<dbReference type="PANTHER" id="PTHR30405">
    <property type="entry name" value="TRANSPOSASE"/>
    <property type="match status" value="1"/>
</dbReference>
<evidence type="ECO:0000256" key="1">
    <source>
        <dbReference type="ARBA" id="ARBA00008761"/>
    </source>
</evidence>
<evidence type="ECO:0000256" key="6">
    <source>
        <dbReference type="SAM" id="Coils"/>
    </source>
</evidence>
<dbReference type="NCBIfam" id="TIGR01766">
    <property type="entry name" value="IS200/IS605 family accessory protein TnpB-like domain"/>
    <property type="match status" value="1"/>
</dbReference>
<evidence type="ECO:0000313" key="9">
    <source>
        <dbReference type="EMBL" id="NLJ23331.1"/>
    </source>
</evidence>
<name>A0A7K4AK13_METSH</name>
<dbReference type="Pfam" id="PF07282">
    <property type="entry name" value="Cas12f1-like_TNB"/>
    <property type="match status" value="1"/>
</dbReference>
<protein>
    <submittedName>
        <fullName evidence="9">IS200/IS605 family element transposase accessory protein TnpB</fullName>
    </submittedName>
</protein>
<comment type="similarity">
    <text evidence="1">In the C-terminal section; belongs to the transposase 35 family.</text>
</comment>
<comment type="caution">
    <text evidence="9">The sequence shown here is derived from an EMBL/GenBank/DDBJ whole genome shotgun (WGS) entry which is preliminary data.</text>
</comment>
<evidence type="ECO:0000259" key="7">
    <source>
        <dbReference type="Pfam" id="PF01385"/>
    </source>
</evidence>
<evidence type="ECO:0000313" key="10">
    <source>
        <dbReference type="Proteomes" id="UP000544742"/>
    </source>
</evidence>
<sequence>MAEIEDAPAVEPTTTIGVDVGLKSLITTSAGKSIQYPRYYIQLEEKLAAAQRSLSRKKRGSANRRKAKAKVAKISKRIQNLRDEFLHQVSRKLVDSADIIVFENLNINGMLKNHHLAKHIQDHAWGKLIQFTQGKAAKAGKVVELVDARCTSQKCSQCGIMVPKTLADRVHLCPKCGLEMDRDLNASINIRTLRLRGRAYRDAANNQPVSEVGSPGI</sequence>
<accession>A0A7K4AK13</accession>
<dbReference type="GO" id="GO:0006310">
    <property type="term" value="P:DNA recombination"/>
    <property type="evidence" value="ECO:0007669"/>
    <property type="project" value="UniProtKB-KW"/>
</dbReference>
<feature type="domain" description="Probable transposase IS891/IS1136/IS1341" evidence="7">
    <location>
        <begin position="4"/>
        <end position="113"/>
    </location>
</feature>
<feature type="domain" description="Cas12f1-like TNB" evidence="8">
    <location>
        <begin position="125"/>
        <end position="190"/>
    </location>
</feature>
<dbReference type="Proteomes" id="UP000544742">
    <property type="component" value="Unassembled WGS sequence"/>
</dbReference>
<feature type="coiled-coil region" evidence="6">
    <location>
        <begin position="40"/>
        <end position="84"/>
    </location>
</feature>
<dbReference type="PANTHER" id="PTHR30405:SF25">
    <property type="entry name" value="RNA-GUIDED DNA ENDONUCLEASE INSQ-RELATED"/>
    <property type="match status" value="1"/>
</dbReference>
<keyword evidence="5" id="KW-0233">DNA recombination</keyword>
<proteinExistence type="inferred from homology"/>
<evidence type="ECO:0000259" key="8">
    <source>
        <dbReference type="Pfam" id="PF07282"/>
    </source>
</evidence>
<evidence type="ECO:0000256" key="3">
    <source>
        <dbReference type="ARBA" id="ARBA00022578"/>
    </source>
</evidence>
<keyword evidence="3" id="KW-0815">Transposition</keyword>
<reference evidence="9 10" key="1">
    <citation type="journal article" date="2020" name="Biotechnol. Biofuels">
        <title>New insights from the biogas microbiome by comprehensive genome-resolved metagenomics of nearly 1600 species originating from multiple anaerobic digesters.</title>
        <authorList>
            <person name="Campanaro S."/>
            <person name="Treu L."/>
            <person name="Rodriguez-R L.M."/>
            <person name="Kovalovszki A."/>
            <person name="Ziels R.M."/>
            <person name="Maus I."/>
            <person name="Zhu X."/>
            <person name="Kougias P.G."/>
            <person name="Basile A."/>
            <person name="Luo G."/>
            <person name="Schluter A."/>
            <person name="Konstantinidis K.T."/>
            <person name="Angelidaki I."/>
        </authorList>
    </citation>
    <scope>NUCLEOTIDE SEQUENCE [LARGE SCALE GENOMIC DNA]</scope>
    <source>
        <strain evidence="9">AS27yjCOA_157</strain>
    </source>
</reference>
<dbReference type="InterPro" id="IPR010095">
    <property type="entry name" value="Cas12f1-like_TNB"/>
</dbReference>